<keyword evidence="18" id="KW-1185">Reference proteome</keyword>
<dbReference type="InterPro" id="IPR015806">
    <property type="entry name" value="Pyrv_Knase_insert_dom_sf"/>
</dbReference>
<dbReference type="EMBL" id="JRKN01000013">
    <property type="protein sequence ID" value="KGJ04262.1"/>
    <property type="molecule type" value="Genomic_DNA"/>
</dbReference>
<keyword evidence="5" id="KW-0479">Metal-binding</keyword>
<evidence type="ECO:0000256" key="6">
    <source>
        <dbReference type="ARBA" id="ARBA00022741"/>
    </source>
</evidence>
<keyword evidence="8" id="KW-0067">ATP-binding</keyword>
<dbReference type="EMBL" id="FOJO01000009">
    <property type="protein sequence ID" value="SFA52199.1"/>
    <property type="molecule type" value="Genomic_DNA"/>
</dbReference>
<dbReference type="GO" id="GO:0004743">
    <property type="term" value="F:pyruvate kinase activity"/>
    <property type="evidence" value="ECO:0007669"/>
    <property type="project" value="UniProtKB-UniRule"/>
</dbReference>
<evidence type="ECO:0000256" key="13">
    <source>
        <dbReference type="RuleBase" id="RU000504"/>
    </source>
</evidence>
<dbReference type="Pfam" id="PF00224">
    <property type="entry name" value="PK"/>
    <property type="match status" value="1"/>
</dbReference>
<proteinExistence type="inferred from homology"/>
<feature type="domain" description="Pyruvate kinase C-terminal" evidence="15">
    <location>
        <begin position="356"/>
        <end position="467"/>
    </location>
</feature>
<evidence type="ECO:0000259" key="14">
    <source>
        <dbReference type="Pfam" id="PF00224"/>
    </source>
</evidence>
<dbReference type="GO" id="GO:0030955">
    <property type="term" value="F:potassium ion binding"/>
    <property type="evidence" value="ECO:0007669"/>
    <property type="project" value="UniProtKB-UniRule"/>
</dbReference>
<evidence type="ECO:0000313" key="17">
    <source>
        <dbReference type="EMBL" id="SFA52199.1"/>
    </source>
</evidence>
<dbReference type="STRING" id="376733.SAMN04487972_10971"/>
<keyword evidence="10 13" id="KW-0324">Glycolysis</keyword>
<dbReference type="InterPro" id="IPR011037">
    <property type="entry name" value="Pyrv_Knase-like_insert_dom_sf"/>
</dbReference>
<dbReference type="InterPro" id="IPR015813">
    <property type="entry name" value="Pyrv/PenolPyrv_kinase-like_dom"/>
</dbReference>
<dbReference type="InterPro" id="IPR001697">
    <property type="entry name" value="Pyr_Knase"/>
</dbReference>
<dbReference type="eggNOG" id="COG0469">
    <property type="taxonomic scope" value="Bacteria"/>
</dbReference>
<keyword evidence="9 13" id="KW-0460">Magnesium</keyword>
<sequence length="481" mass="51977">MRRHRKVKIVATLGPSSSDFPTIRALFEAGADVFRLNMSHGTHEEQRARYDIIRRVEAESGRPIAVLADLQGPKLRVGAFAGGPHDLQDGQAFRFDLDETPGDASRVQLPHKEIFAALEPGSELLVNDGKIRLQVEKCGADFADCTVTAGGPISNRKGVNVPDVVLPLAALSDKDKDDLEFACSLGVDWLALSFVQRPEDVIEARELARGRAAILSKIEKPAAVRAFSDILKVSDGIMVARGDLGVEMPVHSVPPIQKRLVRTCRAAAKPVIVATQMLESMIESPMPTRAEVSDVATAIYEGTDAIMLSAESAAGQYPIEAVSTMDHVAQSVESDPTYREIIESSRSAKRQTVADGIVAAAREIAETTDIAAICAFTQSGTTASLTARERPRVPIIAMSSETGTLRRLCLTWGTHCVLTPSLERFKQAVVNAAKAARDFGFADETNQIVVMAGVPFNVPGTTNILRIAPCDERLIYRTDPE</sequence>
<feature type="domain" description="Pyruvate kinase barrel" evidence="14">
    <location>
        <begin position="5"/>
        <end position="322"/>
    </location>
</feature>
<dbReference type="GO" id="GO:0016301">
    <property type="term" value="F:kinase activity"/>
    <property type="evidence" value="ECO:0007669"/>
    <property type="project" value="UniProtKB-KW"/>
</dbReference>
<reference evidence="16 18" key="2">
    <citation type="submission" date="2014-10" db="EMBL/GenBank/DDBJ databases">
        <title>Paracoccus sanguinis sp. nov., isolated from clinical specimens of New York State patients.</title>
        <authorList>
            <person name="Mingle L.A."/>
            <person name="Cole J.A."/>
            <person name="Lapierre P."/>
            <person name="Musser K.A."/>
        </authorList>
    </citation>
    <scope>NUCLEOTIDE SEQUENCE [LARGE SCALE GENOMIC DNA]</scope>
    <source>
        <strain evidence="16 18">JCM 14014</strain>
    </source>
</reference>
<evidence type="ECO:0000256" key="2">
    <source>
        <dbReference type="ARBA" id="ARBA00008663"/>
    </source>
</evidence>
<evidence type="ECO:0000256" key="12">
    <source>
        <dbReference type="NCBIfam" id="TIGR01064"/>
    </source>
</evidence>
<dbReference type="GO" id="GO:0005524">
    <property type="term" value="F:ATP binding"/>
    <property type="evidence" value="ECO:0007669"/>
    <property type="project" value="UniProtKB-KW"/>
</dbReference>
<dbReference type="Proteomes" id="UP000182312">
    <property type="component" value="Unassembled WGS sequence"/>
</dbReference>
<dbReference type="Gene3D" id="2.40.33.10">
    <property type="entry name" value="PK beta-barrel domain-like"/>
    <property type="match status" value="1"/>
</dbReference>
<dbReference type="UniPathway" id="UPA00109">
    <property type="reaction ID" value="UER00188"/>
</dbReference>
<dbReference type="Gene3D" id="3.20.20.60">
    <property type="entry name" value="Phosphoenolpyruvate-binding domains"/>
    <property type="match status" value="1"/>
</dbReference>
<dbReference type="EC" id="2.7.1.40" evidence="3 12"/>
<evidence type="ECO:0000313" key="19">
    <source>
        <dbReference type="Proteomes" id="UP000182312"/>
    </source>
</evidence>
<protein>
    <recommendedName>
        <fullName evidence="3 12">Pyruvate kinase</fullName>
        <ecNumber evidence="3 12">2.7.1.40</ecNumber>
    </recommendedName>
</protein>
<keyword evidence="4 13" id="KW-0808">Transferase</keyword>
<name>A0A099F259_9RHOB</name>
<dbReference type="Proteomes" id="UP000029846">
    <property type="component" value="Unassembled WGS sequence"/>
</dbReference>
<evidence type="ECO:0000256" key="8">
    <source>
        <dbReference type="ARBA" id="ARBA00022840"/>
    </source>
</evidence>
<dbReference type="Gene3D" id="3.40.1380.20">
    <property type="entry name" value="Pyruvate kinase, C-terminal domain"/>
    <property type="match status" value="1"/>
</dbReference>
<reference evidence="17 19" key="3">
    <citation type="submission" date="2016-10" db="EMBL/GenBank/DDBJ databases">
        <authorList>
            <person name="de Groot N.N."/>
        </authorList>
    </citation>
    <scope>NUCLEOTIDE SEQUENCE [LARGE SCALE GENOMIC DNA]</scope>
    <source>
        <strain evidence="17 19">CGMCC 1.6117</strain>
    </source>
</reference>
<keyword evidence="11 16" id="KW-0670">Pyruvate</keyword>
<dbReference type="NCBIfam" id="NF004886">
    <property type="entry name" value="PRK06247.1"/>
    <property type="match status" value="1"/>
</dbReference>
<dbReference type="FunFam" id="2.40.33.10:FF:000001">
    <property type="entry name" value="Pyruvate kinase"/>
    <property type="match status" value="1"/>
</dbReference>
<evidence type="ECO:0000313" key="16">
    <source>
        <dbReference type="EMBL" id="KGJ04262.1"/>
    </source>
</evidence>
<dbReference type="InterPro" id="IPR036918">
    <property type="entry name" value="Pyrv_Knase_C_sf"/>
</dbReference>
<dbReference type="PRINTS" id="PR01050">
    <property type="entry name" value="PYRUVTKNASE"/>
</dbReference>
<comment type="similarity">
    <text evidence="2 13">Belongs to the pyruvate kinase family.</text>
</comment>
<comment type="pathway">
    <text evidence="1 13">Carbohydrate degradation; glycolysis; pyruvate from D-glyceraldehyde 3-phosphate: step 5/5.</text>
</comment>
<dbReference type="OrthoDB" id="9812123at2"/>
<organism evidence="16 18">
    <name type="scientific">Paracoccus halophilus</name>
    <dbReference type="NCBI Taxonomy" id="376733"/>
    <lineage>
        <taxon>Bacteria</taxon>
        <taxon>Pseudomonadati</taxon>
        <taxon>Pseudomonadota</taxon>
        <taxon>Alphaproteobacteria</taxon>
        <taxon>Rhodobacterales</taxon>
        <taxon>Paracoccaceae</taxon>
        <taxon>Paracoccus</taxon>
    </lineage>
</organism>
<evidence type="ECO:0000256" key="5">
    <source>
        <dbReference type="ARBA" id="ARBA00022723"/>
    </source>
</evidence>
<evidence type="ECO:0000256" key="7">
    <source>
        <dbReference type="ARBA" id="ARBA00022777"/>
    </source>
</evidence>
<evidence type="ECO:0000256" key="3">
    <source>
        <dbReference type="ARBA" id="ARBA00012142"/>
    </source>
</evidence>
<evidence type="ECO:0000313" key="18">
    <source>
        <dbReference type="Proteomes" id="UP000029846"/>
    </source>
</evidence>
<dbReference type="SUPFAM" id="SSF51621">
    <property type="entry name" value="Phosphoenolpyruvate/pyruvate domain"/>
    <property type="match status" value="1"/>
</dbReference>
<dbReference type="PANTHER" id="PTHR11817">
    <property type="entry name" value="PYRUVATE KINASE"/>
    <property type="match status" value="1"/>
</dbReference>
<reference evidence="16 18" key="1">
    <citation type="submission" date="2014-09" db="EMBL/GenBank/DDBJ databases">
        <authorList>
            <person name="McGinnis J.M."/>
            <person name="Wolfgang W.J."/>
        </authorList>
    </citation>
    <scope>NUCLEOTIDE SEQUENCE [LARGE SCALE GENOMIC DNA]</scope>
    <source>
        <strain evidence="16 18">JCM 14014</strain>
    </source>
</reference>
<evidence type="ECO:0000256" key="4">
    <source>
        <dbReference type="ARBA" id="ARBA00022679"/>
    </source>
</evidence>
<dbReference type="NCBIfam" id="TIGR01064">
    <property type="entry name" value="pyruv_kin"/>
    <property type="match status" value="1"/>
</dbReference>
<dbReference type="NCBIfam" id="NF004491">
    <property type="entry name" value="PRK05826.1"/>
    <property type="match status" value="1"/>
</dbReference>
<dbReference type="InterPro" id="IPR015793">
    <property type="entry name" value="Pyrv_Knase_brl"/>
</dbReference>
<keyword evidence="7 13" id="KW-0418">Kinase</keyword>
<dbReference type="RefSeq" id="WP_036741075.1">
    <property type="nucleotide sequence ID" value="NZ_FOJO01000009.1"/>
</dbReference>
<evidence type="ECO:0000256" key="11">
    <source>
        <dbReference type="ARBA" id="ARBA00023317"/>
    </source>
</evidence>
<dbReference type="InterPro" id="IPR040442">
    <property type="entry name" value="Pyrv_kinase-like_dom_sf"/>
</dbReference>
<evidence type="ECO:0000256" key="1">
    <source>
        <dbReference type="ARBA" id="ARBA00004997"/>
    </source>
</evidence>
<dbReference type="SUPFAM" id="SSF50800">
    <property type="entry name" value="PK beta-barrel domain-like"/>
    <property type="match status" value="1"/>
</dbReference>
<accession>A0A099F259</accession>
<dbReference type="NCBIfam" id="NF004978">
    <property type="entry name" value="PRK06354.1"/>
    <property type="match status" value="1"/>
</dbReference>
<evidence type="ECO:0000256" key="9">
    <source>
        <dbReference type="ARBA" id="ARBA00022842"/>
    </source>
</evidence>
<dbReference type="AlphaFoldDB" id="A0A099F259"/>
<evidence type="ECO:0000256" key="10">
    <source>
        <dbReference type="ARBA" id="ARBA00023152"/>
    </source>
</evidence>
<dbReference type="SUPFAM" id="SSF52935">
    <property type="entry name" value="PK C-terminal domain-like"/>
    <property type="match status" value="1"/>
</dbReference>
<gene>
    <name evidence="16" type="ORF">IT41_11285</name>
    <name evidence="17" type="ORF">SAMN04487972_10971</name>
</gene>
<keyword evidence="6" id="KW-0547">Nucleotide-binding</keyword>
<comment type="catalytic activity">
    <reaction evidence="13">
        <text>pyruvate + ATP = phosphoenolpyruvate + ADP + H(+)</text>
        <dbReference type="Rhea" id="RHEA:18157"/>
        <dbReference type="ChEBI" id="CHEBI:15361"/>
        <dbReference type="ChEBI" id="CHEBI:15378"/>
        <dbReference type="ChEBI" id="CHEBI:30616"/>
        <dbReference type="ChEBI" id="CHEBI:58702"/>
        <dbReference type="ChEBI" id="CHEBI:456216"/>
        <dbReference type="EC" id="2.7.1.40"/>
    </reaction>
</comment>
<dbReference type="Pfam" id="PF02887">
    <property type="entry name" value="PK_C"/>
    <property type="match status" value="1"/>
</dbReference>
<dbReference type="GO" id="GO:0000287">
    <property type="term" value="F:magnesium ion binding"/>
    <property type="evidence" value="ECO:0007669"/>
    <property type="project" value="UniProtKB-UniRule"/>
</dbReference>
<evidence type="ECO:0000259" key="15">
    <source>
        <dbReference type="Pfam" id="PF02887"/>
    </source>
</evidence>
<dbReference type="InterPro" id="IPR015795">
    <property type="entry name" value="Pyrv_Knase_C"/>
</dbReference>